<feature type="transmembrane region" description="Helical" evidence="1">
    <location>
        <begin position="332"/>
        <end position="353"/>
    </location>
</feature>
<protein>
    <submittedName>
        <fullName evidence="2">Acriflavine resistance protein B</fullName>
    </submittedName>
</protein>
<sequence>MFTLFYRNRQLLFLTLTLIVVWGLSSFFSLPRLEDPEITQRFATVTTFFPGASAERVETLVTEPIEQELSEIEEVNTLESRSDTGISSITINIKETIKDVDKVWAKIRSQINDVVPQLPPGASQPKYEDLEVKANALIVGLTWEKNLPANYAVLRRWAKTLEDRVRSLNGTDKVILSGEPNEEVRVEIKTADLARIGLTAEQLSQQIQASDAKVSAGQLRSKTDELLFEVAGELDSLDRIRNIPIRTSTSGQVTRLSDIAQVSKGIVEPANSLAFVSGKPGVVVSATVESAMRVDLWAKSAHQVLKKFQSELPSGIDVKTVLDQSRYVQTRIGGVIQELVTGSLLALLVILFLMGWRSALVVSATLPVTTLFVFGGMSVFGVPLHQISMTGLIIAIGLLIDNAICMTDEMQTRLHQGMKIEEAIVDSVSHMGIPLLSSTVTTALIFLPIALAPGGTGEFTSTIGVNAILGLIGSLLISLTILPVLLGLLHQWRHNLRIPNWLEEGFSHPQLTQIYQWTLRKTFSRPMLAVSLALILPITGFTLSSDLKQQFFPSAGRDQFYVEFEFPNQTALSQTQAQVLQARDLILKHSEIADVHMLVGESAPTFYYNVIGKRENAANYAQALVQLQPNALPGSIIDTLQDELDRALPNAQVLVRQLEQGPGVDAPVEIRLYGPDLEKLRELGNQIRGELAQIPDVIHTRASLTEAQPKLEVRVDEEQARLAGLDRSAIARQLDTNLEGVTGGSVLEATEELPVRVRVSDSHRGNLDQIATLDLLPNRASSAENNQTIPLASVGEIQLVPDLAMIPRRNGQRVNIVQGFIKAGTLPSVVVSEFQKRLRSGVIKFPPGYSFEFGGEAEERGTAVVNLLSTVGVLGVLMTATLVLTFNSFALAGSIGIIAVLSVGLGLLALWISGYPFGFTAILGTVGLIGIAVNEATVVLAALQADPQASLGDPRAVQEVVLHSTRHMIATTITDTAGFTPLLFDPTGFWNPLAIVIAGGLFGVTVLSLYFVPSVYLLLGRRKRYAHSRKVINLKTAH</sequence>
<dbReference type="SUPFAM" id="SSF82693">
    <property type="entry name" value="Multidrug efflux transporter AcrB pore domain, PN1, PN2, PC1 and PC2 subdomains"/>
    <property type="match status" value="2"/>
</dbReference>
<evidence type="ECO:0000256" key="1">
    <source>
        <dbReference type="SAM" id="Phobius"/>
    </source>
</evidence>
<dbReference type="STRING" id="128403.WA1_26555"/>
<reference evidence="2 3" key="1">
    <citation type="journal article" date="2013" name="Genome Biol. Evol.">
        <title>Genomes of Stigonematalean cyanobacteria (subsection V) and the evolution of oxygenic photosynthesis from prokaryotes to plastids.</title>
        <authorList>
            <person name="Dagan T."/>
            <person name="Roettger M."/>
            <person name="Stucken K."/>
            <person name="Landan G."/>
            <person name="Koch R."/>
            <person name="Major P."/>
            <person name="Gould S.B."/>
            <person name="Goremykin V.V."/>
            <person name="Rippka R."/>
            <person name="Tandeau de Marsac N."/>
            <person name="Gugger M."/>
            <person name="Lockhart P.J."/>
            <person name="Allen J.F."/>
            <person name="Brune I."/>
            <person name="Maus I."/>
            <person name="Puhler A."/>
            <person name="Martin W.F."/>
        </authorList>
    </citation>
    <scope>NUCLEOTIDE SEQUENCE [LARGE SCALE GENOMIC DNA]</scope>
    <source>
        <strain evidence="2 3">PCC 7110</strain>
    </source>
</reference>
<dbReference type="EMBL" id="ANNX02000029">
    <property type="protein sequence ID" value="KYC40378.1"/>
    <property type="molecule type" value="Genomic_DNA"/>
</dbReference>
<feature type="transmembrane region" description="Helical" evidence="1">
    <location>
        <begin position="993"/>
        <end position="1019"/>
    </location>
</feature>
<dbReference type="InterPro" id="IPR001036">
    <property type="entry name" value="Acrflvin-R"/>
</dbReference>
<dbReference type="InterPro" id="IPR027463">
    <property type="entry name" value="AcrB_DN_DC_subdom"/>
</dbReference>
<dbReference type="Gene3D" id="3.30.70.1320">
    <property type="entry name" value="Multidrug efflux transporter AcrB pore domain like"/>
    <property type="match status" value="1"/>
</dbReference>
<gene>
    <name evidence="2" type="ORF">WA1_26555</name>
</gene>
<dbReference type="SUPFAM" id="SSF82866">
    <property type="entry name" value="Multidrug efflux transporter AcrB transmembrane domain"/>
    <property type="match status" value="2"/>
</dbReference>
<dbReference type="PANTHER" id="PTHR32063:SF18">
    <property type="entry name" value="CATION EFFLUX SYSTEM PROTEIN"/>
    <property type="match status" value="1"/>
</dbReference>
<feature type="transmembrane region" description="Helical" evidence="1">
    <location>
        <begin position="919"/>
        <end position="943"/>
    </location>
</feature>
<dbReference type="RefSeq" id="WP_017746858.1">
    <property type="nucleotide sequence ID" value="NZ_KQ976354.1"/>
</dbReference>
<name>A0A139X6P5_9CYAN</name>
<feature type="transmembrane region" description="Helical" evidence="1">
    <location>
        <begin position="463"/>
        <end position="489"/>
    </location>
</feature>
<dbReference type="OrthoDB" id="9757876at2"/>
<dbReference type="Gene3D" id="1.20.1640.10">
    <property type="entry name" value="Multidrug efflux transporter AcrB transmembrane domain"/>
    <property type="match status" value="2"/>
</dbReference>
<feature type="transmembrane region" description="Helical" evidence="1">
    <location>
        <begin position="428"/>
        <end position="451"/>
    </location>
</feature>
<accession>A0A139X6P5</accession>
<dbReference type="Gene3D" id="3.30.70.1430">
    <property type="entry name" value="Multidrug efflux transporter AcrB pore domain"/>
    <property type="match status" value="2"/>
</dbReference>
<keyword evidence="1" id="KW-0472">Membrane</keyword>
<dbReference type="PRINTS" id="PR00702">
    <property type="entry name" value="ACRIFLAVINRP"/>
</dbReference>
<feature type="transmembrane region" description="Helical" evidence="1">
    <location>
        <begin position="863"/>
        <end position="883"/>
    </location>
</feature>
<keyword evidence="3" id="KW-1185">Reference proteome</keyword>
<feature type="transmembrane region" description="Helical" evidence="1">
    <location>
        <begin position="387"/>
        <end position="407"/>
    </location>
</feature>
<keyword evidence="1" id="KW-0812">Transmembrane</keyword>
<organism evidence="2 3">
    <name type="scientific">Scytonema hofmannii PCC 7110</name>
    <dbReference type="NCBI Taxonomy" id="128403"/>
    <lineage>
        <taxon>Bacteria</taxon>
        <taxon>Bacillati</taxon>
        <taxon>Cyanobacteriota</taxon>
        <taxon>Cyanophyceae</taxon>
        <taxon>Nostocales</taxon>
        <taxon>Scytonemataceae</taxon>
        <taxon>Scytonema</taxon>
    </lineage>
</organism>
<dbReference type="SUPFAM" id="SSF82714">
    <property type="entry name" value="Multidrug efflux transporter AcrB TolC docking domain, DN and DC subdomains"/>
    <property type="match status" value="2"/>
</dbReference>
<dbReference type="Gene3D" id="3.30.70.1440">
    <property type="entry name" value="Multidrug efflux transporter AcrB pore domain"/>
    <property type="match status" value="1"/>
</dbReference>
<dbReference type="GO" id="GO:0005886">
    <property type="term" value="C:plasma membrane"/>
    <property type="evidence" value="ECO:0007669"/>
    <property type="project" value="TreeGrafter"/>
</dbReference>
<dbReference type="PANTHER" id="PTHR32063">
    <property type="match status" value="1"/>
</dbReference>
<comment type="caution">
    <text evidence="2">The sequence shown here is derived from an EMBL/GenBank/DDBJ whole genome shotgun (WGS) entry which is preliminary data.</text>
</comment>
<dbReference type="Pfam" id="PF00873">
    <property type="entry name" value="ACR_tran"/>
    <property type="match status" value="1"/>
</dbReference>
<feature type="transmembrane region" description="Helical" evidence="1">
    <location>
        <begin position="360"/>
        <end position="381"/>
    </location>
</feature>
<evidence type="ECO:0000313" key="2">
    <source>
        <dbReference type="EMBL" id="KYC40378.1"/>
    </source>
</evidence>
<dbReference type="GO" id="GO:0042910">
    <property type="term" value="F:xenobiotic transmembrane transporter activity"/>
    <property type="evidence" value="ECO:0007669"/>
    <property type="project" value="TreeGrafter"/>
</dbReference>
<dbReference type="Proteomes" id="UP000076925">
    <property type="component" value="Unassembled WGS sequence"/>
</dbReference>
<keyword evidence="1" id="KW-1133">Transmembrane helix</keyword>
<dbReference type="AlphaFoldDB" id="A0A139X6P5"/>
<feature type="transmembrane region" description="Helical" evidence="1">
    <location>
        <begin position="889"/>
        <end position="912"/>
    </location>
</feature>
<dbReference type="Gene3D" id="3.30.2090.10">
    <property type="entry name" value="Multidrug efflux transporter AcrB TolC docking domain, DN and DC subdomains"/>
    <property type="match status" value="2"/>
</dbReference>
<evidence type="ECO:0000313" key="3">
    <source>
        <dbReference type="Proteomes" id="UP000076925"/>
    </source>
</evidence>
<proteinExistence type="predicted"/>